<accession>A0A2P6MRM9</accession>
<dbReference type="AlphaFoldDB" id="A0A2P6MRM9"/>
<evidence type="ECO:0000313" key="2">
    <source>
        <dbReference type="Proteomes" id="UP000241769"/>
    </source>
</evidence>
<dbReference type="InterPro" id="IPR046341">
    <property type="entry name" value="SET_dom_sf"/>
</dbReference>
<dbReference type="EMBL" id="MDYQ01000467">
    <property type="protein sequence ID" value="PRP74361.1"/>
    <property type="molecule type" value="Genomic_DNA"/>
</dbReference>
<comment type="caution">
    <text evidence="1">The sequence shown here is derived from an EMBL/GenBank/DDBJ whole genome shotgun (WGS) entry which is preliminary data.</text>
</comment>
<evidence type="ECO:0008006" key="3">
    <source>
        <dbReference type="Google" id="ProtNLM"/>
    </source>
</evidence>
<dbReference type="InParanoid" id="A0A2P6MRM9"/>
<gene>
    <name evidence="1" type="ORF">PROFUN_16257</name>
</gene>
<proteinExistence type="predicted"/>
<organism evidence="1 2">
    <name type="scientific">Planoprotostelium fungivorum</name>
    <dbReference type="NCBI Taxonomy" id="1890364"/>
    <lineage>
        <taxon>Eukaryota</taxon>
        <taxon>Amoebozoa</taxon>
        <taxon>Evosea</taxon>
        <taxon>Variosea</taxon>
        <taxon>Cavosteliida</taxon>
        <taxon>Cavosteliaceae</taxon>
        <taxon>Planoprotostelium</taxon>
    </lineage>
</organism>
<sequence length="279" mass="32905">MDSKAFRAWLWFYKHILPVKEYCKYIIPWNMIHWRKHKPPKGFRGGYKTKLVQLCNKWAKQCFGEDKPWTVYRSETKGFGLKRKGGHTWSNLKKYLRGQLLSLHGKEQEAKEQKYHSLILINEQIYALVGVLSLVNHACDAPLGISIDGTSVIDLPYEETRVGKEIFINYGLNGTEFFVCELETFVYIFITAMCSVHNDYAIRYPVVSENKSYLMNCGLRHRVPQLELPYTFRLLEEFSREKSRAKYEARFYIHPLYRYVYPIIESCLRSPWQSDGSLD</sequence>
<reference evidence="1 2" key="1">
    <citation type="journal article" date="2018" name="Genome Biol. Evol.">
        <title>Multiple Roots of Fruiting Body Formation in Amoebozoa.</title>
        <authorList>
            <person name="Hillmann F."/>
            <person name="Forbes G."/>
            <person name="Novohradska S."/>
            <person name="Ferling I."/>
            <person name="Riege K."/>
            <person name="Groth M."/>
            <person name="Westermann M."/>
            <person name="Marz M."/>
            <person name="Spaller T."/>
            <person name="Winckler T."/>
            <person name="Schaap P."/>
            <person name="Glockner G."/>
        </authorList>
    </citation>
    <scope>NUCLEOTIDE SEQUENCE [LARGE SCALE GENOMIC DNA]</scope>
    <source>
        <strain evidence="1 2">Jena</strain>
    </source>
</reference>
<dbReference type="Proteomes" id="UP000241769">
    <property type="component" value="Unassembled WGS sequence"/>
</dbReference>
<name>A0A2P6MRM9_9EUKA</name>
<evidence type="ECO:0000313" key="1">
    <source>
        <dbReference type="EMBL" id="PRP74361.1"/>
    </source>
</evidence>
<protein>
    <recommendedName>
        <fullName evidence="3">SET domain-containing protein</fullName>
    </recommendedName>
</protein>
<keyword evidence="2" id="KW-1185">Reference proteome</keyword>
<dbReference type="SUPFAM" id="SSF82199">
    <property type="entry name" value="SET domain"/>
    <property type="match status" value="1"/>
</dbReference>